<dbReference type="CDD" id="cd00093">
    <property type="entry name" value="HTH_XRE"/>
    <property type="match status" value="1"/>
</dbReference>
<keyword evidence="2" id="KW-0812">Transmembrane</keyword>
<protein>
    <submittedName>
        <fullName evidence="4">Helix-turn-helix domain-containing protein</fullName>
    </submittedName>
</protein>
<dbReference type="Proteomes" id="UP001589810">
    <property type="component" value="Unassembled WGS sequence"/>
</dbReference>
<evidence type="ECO:0000256" key="2">
    <source>
        <dbReference type="SAM" id="Phobius"/>
    </source>
</evidence>
<evidence type="ECO:0000259" key="3">
    <source>
        <dbReference type="PROSITE" id="PS50943"/>
    </source>
</evidence>
<dbReference type="SUPFAM" id="SSF47413">
    <property type="entry name" value="lambda repressor-like DNA-binding domains"/>
    <property type="match status" value="1"/>
</dbReference>
<dbReference type="InterPro" id="IPR001387">
    <property type="entry name" value="Cro/C1-type_HTH"/>
</dbReference>
<dbReference type="EMBL" id="JBHLUD010000004">
    <property type="protein sequence ID" value="MFC0542738.1"/>
    <property type="molecule type" value="Genomic_DNA"/>
</dbReference>
<accession>A0ABV6MQZ6</accession>
<gene>
    <name evidence="4" type="ORF">ACFFH7_14670</name>
</gene>
<feature type="domain" description="HTH cro/C1-type" evidence="3">
    <location>
        <begin position="14"/>
        <end position="68"/>
    </location>
</feature>
<evidence type="ECO:0000313" key="5">
    <source>
        <dbReference type="Proteomes" id="UP001589810"/>
    </source>
</evidence>
<feature type="region of interest" description="Disordered" evidence="1">
    <location>
        <begin position="76"/>
        <end position="98"/>
    </location>
</feature>
<dbReference type="Pfam" id="PF13560">
    <property type="entry name" value="HTH_31"/>
    <property type="match status" value="1"/>
</dbReference>
<feature type="transmembrane region" description="Helical" evidence="2">
    <location>
        <begin position="102"/>
        <end position="124"/>
    </location>
</feature>
<proteinExistence type="predicted"/>
<organism evidence="4 5">
    <name type="scientific">Kutzneria chonburiensis</name>
    <dbReference type="NCBI Taxonomy" id="1483604"/>
    <lineage>
        <taxon>Bacteria</taxon>
        <taxon>Bacillati</taxon>
        <taxon>Actinomycetota</taxon>
        <taxon>Actinomycetes</taxon>
        <taxon>Pseudonocardiales</taxon>
        <taxon>Pseudonocardiaceae</taxon>
        <taxon>Kutzneria</taxon>
    </lineage>
</organism>
<dbReference type="RefSeq" id="WP_273941154.1">
    <property type="nucleotide sequence ID" value="NZ_CP097263.1"/>
</dbReference>
<name>A0ABV6MQZ6_9PSEU</name>
<sequence length="253" mass="27333">MSVDTAASRLASHLRQLRKQTGRSLKDLEAELHVSDSSLSRYFSGQSAPPWPVVEQLGRLAGQDVAELRGLWQEAGQRRRATEPEPDPEPAPQPEKPRSRRWLLAGAFVLTAVVFGGLGLYAGVRIGQSKPPAEDAACASWPWPGGNGEDVVPFVSLNATEHKPTVELIIGKGDDGRSAAWAKISGAKFGDRVWLDWSSDGGRSWVQCGPFPVSAESGTSRAHDTGPNWLFRACGDVPQPIRRTGGEGCTDYH</sequence>
<keyword evidence="5" id="KW-1185">Reference proteome</keyword>
<dbReference type="InterPro" id="IPR010982">
    <property type="entry name" value="Lambda_DNA-bd_dom_sf"/>
</dbReference>
<dbReference type="SMART" id="SM00530">
    <property type="entry name" value="HTH_XRE"/>
    <property type="match status" value="1"/>
</dbReference>
<dbReference type="PROSITE" id="PS50943">
    <property type="entry name" value="HTH_CROC1"/>
    <property type="match status" value="1"/>
</dbReference>
<evidence type="ECO:0000313" key="4">
    <source>
        <dbReference type="EMBL" id="MFC0542738.1"/>
    </source>
</evidence>
<reference evidence="4 5" key="1">
    <citation type="submission" date="2024-09" db="EMBL/GenBank/DDBJ databases">
        <authorList>
            <person name="Sun Q."/>
            <person name="Mori K."/>
        </authorList>
    </citation>
    <scope>NUCLEOTIDE SEQUENCE [LARGE SCALE GENOMIC DNA]</scope>
    <source>
        <strain evidence="4 5">TBRC 1432</strain>
    </source>
</reference>
<keyword evidence="2" id="KW-0472">Membrane</keyword>
<keyword evidence="2" id="KW-1133">Transmembrane helix</keyword>
<comment type="caution">
    <text evidence="4">The sequence shown here is derived from an EMBL/GenBank/DDBJ whole genome shotgun (WGS) entry which is preliminary data.</text>
</comment>
<dbReference type="Gene3D" id="1.10.260.40">
    <property type="entry name" value="lambda repressor-like DNA-binding domains"/>
    <property type="match status" value="1"/>
</dbReference>
<evidence type="ECO:0000256" key="1">
    <source>
        <dbReference type="SAM" id="MobiDB-lite"/>
    </source>
</evidence>